<dbReference type="InterPro" id="IPR001763">
    <property type="entry name" value="Rhodanese-like_dom"/>
</dbReference>
<dbReference type="KEGG" id="ebh:BSEPE_1385"/>
<dbReference type="STRING" id="1303921.BSEPE_1385"/>
<dbReference type="PROSITE" id="PS50987">
    <property type="entry name" value="HTH_ARSR_2"/>
    <property type="match status" value="1"/>
</dbReference>
<evidence type="ECO:0000313" key="4">
    <source>
        <dbReference type="Proteomes" id="UP000067399"/>
    </source>
</evidence>
<feature type="domain" description="HTH arsR-type" evidence="2">
    <location>
        <begin position="4"/>
        <end position="98"/>
    </location>
</feature>
<evidence type="ECO:0000259" key="2">
    <source>
        <dbReference type="PROSITE" id="PS50987"/>
    </source>
</evidence>
<name>A0A0P0USX3_9GAMM</name>
<dbReference type="PROSITE" id="PS50206">
    <property type="entry name" value="RHODANESE_3"/>
    <property type="match status" value="1"/>
</dbReference>
<dbReference type="Pfam" id="PF00581">
    <property type="entry name" value="Rhodanese"/>
    <property type="match status" value="1"/>
</dbReference>
<feature type="domain" description="Rhodanese" evidence="1">
    <location>
        <begin position="128"/>
        <end position="217"/>
    </location>
</feature>
<evidence type="ECO:0000259" key="1">
    <source>
        <dbReference type="PROSITE" id="PS50206"/>
    </source>
</evidence>
<dbReference type="PANTHER" id="PTHR43031:SF1">
    <property type="entry name" value="PYRIDINE NUCLEOTIDE-DISULPHIDE OXIDOREDUCTASE"/>
    <property type="match status" value="1"/>
</dbReference>
<dbReference type="GO" id="GO:0003700">
    <property type="term" value="F:DNA-binding transcription factor activity"/>
    <property type="evidence" value="ECO:0007669"/>
    <property type="project" value="InterPro"/>
</dbReference>
<dbReference type="OrthoDB" id="9814704at2"/>
<keyword evidence="4" id="KW-1185">Reference proteome</keyword>
<dbReference type="Gene3D" id="1.10.10.10">
    <property type="entry name" value="Winged helix-like DNA-binding domain superfamily/Winged helix DNA-binding domain"/>
    <property type="match status" value="1"/>
</dbReference>
<dbReference type="CDD" id="cd00090">
    <property type="entry name" value="HTH_ARSR"/>
    <property type="match status" value="1"/>
</dbReference>
<dbReference type="CDD" id="cd00158">
    <property type="entry name" value="RHOD"/>
    <property type="match status" value="1"/>
</dbReference>
<dbReference type="Gene3D" id="3.40.250.10">
    <property type="entry name" value="Rhodanese-like domain"/>
    <property type="match status" value="1"/>
</dbReference>
<gene>
    <name evidence="3" type="ORF">BSEPE_1385</name>
</gene>
<dbReference type="EMBL" id="AP013042">
    <property type="protein sequence ID" value="BAS68366.1"/>
    <property type="molecule type" value="Genomic_DNA"/>
</dbReference>
<dbReference type="NCBIfam" id="NF033788">
    <property type="entry name" value="HTH_metalloreg"/>
    <property type="match status" value="1"/>
</dbReference>
<dbReference type="SUPFAM" id="SSF46785">
    <property type="entry name" value="Winged helix' DNA-binding domain"/>
    <property type="match status" value="1"/>
</dbReference>
<dbReference type="InterPro" id="IPR036873">
    <property type="entry name" value="Rhodanese-like_dom_sf"/>
</dbReference>
<dbReference type="PRINTS" id="PR00778">
    <property type="entry name" value="HTHARSR"/>
</dbReference>
<dbReference type="AlphaFoldDB" id="A0A0P0USX3"/>
<dbReference type="InterPro" id="IPR036390">
    <property type="entry name" value="WH_DNA-bd_sf"/>
</dbReference>
<dbReference type="SMART" id="SM00450">
    <property type="entry name" value="RHOD"/>
    <property type="match status" value="1"/>
</dbReference>
<dbReference type="InterPro" id="IPR011991">
    <property type="entry name" value="ArsR-like_HTH"/>
</dbReference>
<dbReference type="SUPFAM" id="SSF52821">
    <property type="entry name" value="Rhodanese/Cell cycle control phosphatase"/>
    <property type="match status" value="1"/>
</dbReference>
<dbReference type="RefSeq" id="WP_066045535.1">
    <property type="nucleotide sequence ID" value="NZ_AP013042.1"/>
</dbReference>
<protein>
    <submittedName>
        <fullName evidence="3">ArsR family transcriptional regulator</fullName>
    </submittedName>
</protein>
<sequence>MSSIKYLLNEQLSLIAQSLTSPQRLEILEYLSQTERSVDELSQLSNLNIANTSRHLQILKQAALVVVRRAGNKRFYKLAGNDVTNLISSLRNTAKIHLAEVEYLMQSYLNKKDELEAIDAQELLERTKHNEVTILDIRPKEEFNTGHLPNAINIPPDEINERIKNLKKDKEIVAYCRGPYCLFAYDAIEALRGQGFRAKRLENGFPEWKAAGYPIQQSHNLKQGGL</sequence>
<evidence type="ECO:0000313" key="3">
    <source>
        <dbReference type="EMBL" id="BAS68366.1"/>
    </source>
</evidence>
<dbReference type="Proteomes" id="UP000067399">
    <property type="component" value="Chromosome"/>
</dbReference>
<proteinExistence type="predicted"/>
<accession>A0A0P0USX3</accession>
<dbReference type="InterPro" id="IPR001845">
    <property type="entry name" value="HTH_ArsR_DNA-bd_dom"/>
</dbReference>
<organism evidence="3 4">
    <name type="scientific">endosymbiont of Bathymodiolus septemdierum str. Myojin knoll</name>
    <dbReference type="NCBI Taxonomy" id="1303921"/>
    <lineage>
        <taxon>Bacteria</taxon>
        <taxon>Pseudomonadati</taxon>
        <taxon>Pseudomonadota</taxon>
        <taxon>Gammaproteobacteria</taxon>
        <taxon>sulfur-oxidizing symbionts</taxon>
    </lineage>
</organism>
<reference evidence="3 4" key="2">
    <citation type="journal article" date="2016" name="ISME J.">
        <title>Heterogeneous composition of key metabolic gene clusters in a vent mussel symbiont population.</title>
        <authorList>
            <person name="Ikuta T."/>
            <person name="Takaki Y."/>
            <person name="Nagai Y."/>
            <person name="Shimamura S."/>
            <person name="Tsuda M."/>
            <person name="Kawagucci S."/>
            <person name="Aoki Y."/>
            <person name="Inoue K."/>
            <person name="Teruya M."/>
            <person name="Satou K."/>
            <person name="Teruya K."/>
            <person name="Shimoji M."/>
            <person name="Tamotsu H."/>
            <person name="Hirano T."/>
            <person name="Maruyama T."/>
            <person name="Yoshida T."/>
        </authorList>
    </citation>
    <scope>NUCLEOTIDE SEQUENCE [LARGE SCALE GENOMIC DNA]</scope>
    <source>
        <strain evidence="3 4">Myojin Knoll</strain>
    </source>
</reference>
<dbReference type="SMART" id="SM00418">
    <property type="entry name" value="HTH_ARSR"/>
    <property type="match status" value="1"/>
</dbReference>
<dbReference type="PANTHER" id="PTHR43031">
    <property type="entry name" value="FAD-DEPENDENT OXIDOREDUCTASE"/>
    <property type="match status" value="1"/>
</dbReference>
<dbReference type="InterPro" id="IPR036388">
    <property type="entry name" value="WH-like_DNA-bd_sf"/>
</dbReference>
<dbReference type="FunFam" id="3.40.250.10:FF:000039">
    <property type="entry name" value="ArsR family transcriptional regulator"/>
    <property type="match status" value="1"/>
</dbReference>
<dbReference type="InterPro" id="IPR050229">
    <property type="entry name" value="GlpE_sulfurtransferase"/>
</dbReference>
<reference evidence="3 4" key="1">
    <citation type="journal article" date="2000" name="Mar. Ecol. Prog. Ser.">
        <title>Phylogenetic characterization of endosymbionts in three hydrothermal vent mussels: influence on host distributions.</title>
        <authorList>
            <person name="Fujiwara Y."/>
            <person name="Takai K."/>
            <person name="Uematsu K."/>
            <person name="Tsuchida S."/>
            <person name="Hunt J.C."/>
            <person name="Hashimoto J."/>
        </authorList>
    </citation>
    <scope>NUCLEOTIDE SEQUENCE [LARGE SCALE GENOMIC DNA]</scope>
    <source>
        <strain evidence="3 4">Myojin Knoll</strain>
    </source>
</reference>
<dbReference type="Pfam" id="PF01022">
    <property type="entry name" value="HTH_5"/>
    <property type="match status" value="1"/>
</dbReference>